<keyword evidence="5" id="KW-0812">Transmembrane</keyword>
<dbReference type="GO" id="GO:0000786">
    <property type="term" value="C:nucleosome"/>
    <property type="evidence" value="ECO:0007669"/>
    <property type="project" value="InterPro"/>
</dbReference>
<dbReference type="SUPFAM" id="SSF46785">
    <property type="entry name" value="Winged helix' DNA-binding domain"/>
    <property type="match status" value="1"/>
</dbReference>
<keyword evidence="2" id="KW-0238">DNA-binding</keyword>
<name>Q9LP61_ARATH</name>
<reference evidence="7" key="3">
    <citation type="submission" date="2000-06" db="EMBL/GenBank/DDBJ databases">
        <authorList>
            <person name="Cheuk R."/>
            <person name="Shinn P."/>
            <person name="Brooks S."/>
            <person name="Buehler E."/>
            <person name="Chao Q."/>
            <person name="Johnson-Hopson C."/>
            <person name="Khan S."/>
            <person name="Kim C."/>
            <person name="Altafi H."/>
            <person name="Bei B."/>
            <person name="Chin C."/>
            <person name="Chiou J."/>
            <person name="Choi E."/>
            <person name="Conn L."/>
            <person name="Conway A."/>
            <person name="Gonzalez A."/>
            <person name="Hansen N."/>
            <person name="Howing B."/>
            <person name="Koo T."/>
            <person name="Lam B."/>
            <person name="Lee J."/>
            <person name="Lenz C."/>
            <person name="Li J."/>
            <person name="Liu A."/>
            <person name="Liu J."/>
            <person name="Liu S."/>
            <person name="Mukharsky N."/>
            <person name="Nguyen M."/>
            <person name="Palm C."/>
            <person name="Pham P."/>
            <person name="Sakano H."/>
            <person name="Schwartz J."/>
            <person name="Southwick A."/>
            <person name="Thaveri A."/>
            <person name="Toriumi M."/>
            <person name="Vaysberg M."/>
            <person name="Yu G."/>
            <person name="Davis R."/>
            <person name="Federspiel N."/>
            <person name="Theologis A."/>
            <person name="Ecker J."/>
        </authorList>
    </citation>
    <scope>NUCLEOTIDE SEQUENCE</scope>
</reference>
<evidence type="ECO:0000256" key="4">
    <source>
        <dbReference type="SAM" id="MobiDB-lite"/>
    </source>
</evidence>
<feature type="region of interest" description="Disordered" evidence="4">
    <location>
        <begin position="554"/>
        <end position="594"/>
    </location>
</feature>
<proteinExistence type="predicted"/>
<organism evidence="7">
    <name type="scientific">Arabidopsis thaliana</name>
    <name type="common">Mouse-ear cress</name>
    <dbReference type="NCBI Taxonomy" id="3702"/>
    <lineage>
        <taxon>Eukaryota</taxon>
        <taxon>Viridiplantae</taxon>
        <taxon>Streptophyta</taxon>
        <taxon>Embryophyta</taxon>
        <taxon>Tracheophyta</taxon>
        <taxon>Spermatophyta</taxon>
        <taxon>Magnoliopsida</taxon>
        <taxon>eudicotyledons</taxon>
        <taxon>Gunneridae</taxon>
        <taxon>Pentapetalae</taxon>
        <taxon>rosids</taxon>
        <taxon>malvids</taxon>
        <taxon>Brassicales</taxon>
        <taxon>Brassicaceae</taxon>
        <taxon>Camelineae</taxon>
        <taxon>Arabidopsis</taxon>
    </lineage>
</organism>
<dbReference type="Gene3D" id="1.10.10.10">
    <property type="entry name" value="Winged helix-like DNA-binding domain superfamily/Winged helix DNA-binding domain"/>
    <property type="match status" value="1"/>
</dbReference>
<dbReference type="InterPro" id="IPR036390">
    <property type="entry name" value="WH_DNA-bd_sf"/>
</dbReference>
<feature type="domain" description="H15" evidence="6">
    <location>
        <begin position="189"/>
        <end position="258"/>
    </location>
</feature>
<dbReference type="InterPro" id="IPR017956">
    <property type="entry name" value="AT_hook_DNA-bd_motif"/>
</dbReference>
<feature type="region of interest" description="Disordered" evidence="4">
    <location>
        <begin position="418"/>
        <end position="507"/>
    </location>
</feature>
<evidence type="ECO:0000256" key="5">
    <source>
        <dbReference type="SAM" id="Phobius"/>
    </source>
</evidence>
<dbReference type="TAIR" id="AT1G48620"/>
<feature type="compositionally biased region" description="Acidic residues" evidence="4">
    <location>
        <begin position="565"/>
        <end position="578"/>
    </location>
</feature>
<keyword evidence="5" id="KW-0472">Membrane</keyword>
<dbReference type="GO" id="GO:0009294">
    <property type="term" value="P:DNA-mediated transformation"/>
    <property type="evidence" value="ECO:0000315"/>
    <property type="project" value="TAIR"/>
</dbReference>
<reference key="1">
    <citation type="journal article" date="2000" name="Nature">
        <title>Sequence and analysis of chromosome 1 of the plant Arabidopsis thaliana.</title>
        <authorList>
            <person name="Theologis A."/>
            <person name="Ecker J.R."/>
            <person name="Palm C.J."/>
            <person name="Federspiel N.A."/>
            <person name="Kaul S."/>
            <person name="White O."/>
            <person name="Alonso J."/>
            <person name="Altafi H."/>
            <person name="Araujo R."/>
            <person name="Bowman C.L."/>
            <person name="Brooks S.Y."/>
            <person name="Buehler E."/>
            <person name="Chan A."/>
            <person name="Chao Q."/>
            <person name="Chen H."/>
            <person name="Cheuk R.F."/>
            <person name="Chin C.W."/>
            <person name="Chung M.K."/>
            <person name="Conn L."/>
            <person name="Conway A.B."/>
            <person name="Conway A.R."/>
            <person name="Creasy T.H."/>
            <person name="Dewar K."/>
            <person name="Dunn P."/>
            <person name="Etgu P."/>
            <person name="Feldblyum T.V."/>
            <person name="Feng J."/>
            <person name="Fong B."/>
            <person name="Fujii C.Y."/>
            <person name="Gill J.E."/>
            <person name="Goldsmith A.D."/>
            <person name="Haas B."/>
            <person name="Hansen N.F."/>
            <person name="Hughes B."/>
            <person name="Huizar L."/>
            <person name="Hunter J.L."/>
            <person name="Jenkins J."/>
            <person name="Johnson-Hopson C."/>
            <person name="Khan S."/>
            <person name="Khaykin E."/>
            <person name="Kim C.J."/>
            <person name="Koo H.L."/>
            <person name="Kremenetskaia I."/>
            <person name="Kurtz D.B."/>
            <person name="Kwan A."/>
            <person name="Lam B."/>
            <person name="Langin-Hooper S."/>
            <person name="Lee A."/>
            <person name="Lee J.M."/>
            <person name="Lenz C.A."/>
            <person name="Li J.H."/>
            <person name="Li Y."/>
            <person name="Lin X."/>
            <person name="Liu S.X."/>
            <person name="Liu Z.A."/>
            <person name="Luros J.S."/>
            <person name="Maiti R."/>
            <person name="Marziali A."/>
            <person name="Militscher J."/>
            <person name="Miranda M."/>
            <person name="Nguyen M."/>
            <person name="Nierman W.C."/>
            <person name="Osborne B.I."/>
            <person name="Pai G."/>
            <person name="Peterson J."/>
            <person name="Pham P.K."/>
            <person name="Rizzo M."/>
            <person name="Rooney T."/>
            <person name="Rowley D."/>
            <person name="Sakano H."/>
            <person name="Salzberg S.L."/>
            <person name="Schwartz J.R."/>
            <person name="Shinn P."/>
            <person name="Southwick A.M."/>
            <person name="Sun H."/>
            <person name="Tallon L.J."/>
            <person name="Tambunga G."/>
            <person name="Toriumi M.J."/>
            <person name="Town C.D."/>
            <person name="Utterback T."/>
            <person name="Van Aken S."/>
            <person name="Vaysberg M."/>
            <person name="Vysotskaia V.S."/>
            <person name="Walker M."/>
            <person name="Wu D."/>
            <person name="Yu G."/>
            <person name="Fraser C.M."/>
            <person name="Venter J.C."/>
            <person name="Davis R.W."/>
        </authorList>
    </citation>
    <scope>NUCLEOTIDE SEQUENCE [LARGE SCALE GENOMIC DNA]</scope>
    <source>
        <strain>cv. Columbia</strain>
    </source>
</reference>
<dbReference type="GO" id="GO:0005634">
    <property type="term" value="C:nucleus"/>
    <property type="evidence" value="ECO:0007005"/>
    <property type="project" value="TAIR"/>
</dbReference>
<evidence type="ECO:0000259" key="6">
    <source>
        <dbReference type="PROSITE" id="PS51504"/>
    </source>
</evidence>
<dbReference type="GO" id="GO:0005730">
    <property type="term" value="C:nucleolus"/>
    <property type="evidence" value="ECO:0007005"/>
    <property type="project" value="TAIR"/>
</dbReference>
<dbReference type="EMBL" id="AC020889">
    <property type="protein sequence ID" value="AAF79708.1"/>
    <property type="molecule type" value="Genomic_DNA"/>
</dbReference>
<dbReference type="AlphaFoldDB" id="Q9LP61"/>
<feature type="compositionally biased region" description="Low complexity" evidence="4">
    <location>
        <begin position="579"/>
        <end position="594"/>
    </location>
</feature>
<evidence type="ECO:0000256" key="2">
    <source>
        <dbReference type="ARBA" id="ARBA00023125"/>
    </source>
</evidence>
<dbReference type="CDD" id="cd00073">
    <property type="entry name" value="H15"/>
    <property type="match status" value="1"/>
</dbReference>
<dbReference type="SMART" id="SM00526">
    <property type="entry name" value="H15"/>
    <property type="match status" value="1"/>
</dbReference>
<accession>Q9LP61</accession>
<dbReference type="InterPro" id="IPR036388">
    <property type="entry name" value="WH-like_DNA-bd_sf"/>
</dbReference>
<keyword evidence="5" id="KW-1133">Transmembrane helix</keyword>
<protein>
    <submittedName>
        <fullName evidence="7">T1N15.25</fullName>
    </submittedName>
</protein>
<dbReference type="InterPro" id="IPR005818">
    <property type="entry name" value="Histone_H1/H5_H15"/>
</dbReference>
<evidence type="ECO:0000256" key="1">
    <source>
        <dbReference type="ARBA" id="ARBA00004123"/>
    </source>
</evidence>
<dbReference type="PIR" id="G96525">
    <property type="entry name" value="G96525"/>
</dbReference>
<keyword evidence="3" id="KW-0539">Nucleus</keyword>
<sequence>MKACLKTFRIRKKMFTYSLIWYLNREAEKHIKKIERNTKLNFNNKSKKRHVIDPCRKSAPKYTFNGQILTISSVVIFDLSLTLLHTLSLLQPNYFLFFIFSFHKTFLILSEKLKQPKQKKKTKNQKSHHLPCSFTSFPPFTNTNPFASPNHPFFTGPTAVAPPNNIHLYQAAPPQQPQTSPVPPHPSISHPPYSDMICTAIAALNEPDGSSKQAISRYIERIYTGIPTAHGALLTHHLKTLKTSGILVMVKKSYKLASTPPPPPPTSVAPSLEPPRSDFIVNENQPLPDPVLASSTPQTIKRGRGRPPKAKPDVVQPQPLTNGKLTWEQSELPVSRPEEIQIQPPQLPLQPQQPVKRPPGRPRKDGTSPTVKPAASVSGGVETVKRRGRPPSGRAAGRERKPIVVSAPASVFPYVANGGVRRRGRPKRVDAGGASSVAPPPPPPTNVESGGEEVAVKKRGRGRPPKIGGVIRKPMKPMRSFARTGKPVGRPRKNAVSVGASGRQDGDYGELKKKFELFQARAKDIVIVLKSEIGGSGNQAVVQAIQDLEGIAETTNEPKHMEEVQLPDEEHLETEPEAEGQGQTEAEAMQEALF</sequence>
<dbReference type="GO" id="GO:0003677">
    <property type="term" value="F:DNA binding"/>
    <property type="evidence" value="ECO:0007669"/>
    <property type="project" value="UniProtKB-KW"/>
</dbReference>
<dbReference type="PROSITE" id="PS51504">
    <property type="entry name" value="H15"/>
    <property type="match status" value="1"/>
</dbReference>
<comment type="subcellular location">
    <subcellularLocation>
        <location evidence="1">Nucleus</location>
    </subcellularLocation>
</comment>
<dbReference type="Pfam" id="PF00538">
    <property type="entry name" value="Linker_histone"/>
    <property type="match status" value="1"/>
</dbReference>
<dbReference type="FunFam" id="1.10.10.10:FF:000637">
    <property type="entry name" value="Histone H1.2"/>
    <property type="match status" value="1"/>
</dbReference>
<evidence type="ECO:0000313" key="7">
    <source>
        <dbReference type="EMBL" id="AAF79708.1"/>
    </source>
</evidence>
<feature type="region of interest" description="Disordered" evidence="4">
    <location>
        <begin position="256"/>
        <end position="325"/>
    </location>
</feature>
<reference evidence="7" key="2">
    <citation type="submission" date="2000-02" db="EMBL/GenBank/DDBJ databases">
        <title>Genomic sequence for Arabidopsis thaliana BAC T1N15 from chromosome I.</title>
        <authorList>
            <person name="Chao Q."/>
            <person name="Brooks S."/>
            <person name="Buehler E."/>
            <person name="Johnson-Hopson C."/>
            <person name="Khan S."/>
            <person name="Kim C."/>
            <person name="Shinn P."/>
            <person name="Altafi H."/>
            <person name="Bei Q."/>
            <person name="Chin C."/>
            <person name="Chiou J."/>
            <person name="Choi E."/>
            <person name="Conn L."/>
            <person name="Conway A."/>
            <person name="Gonzales A."/>
            <person name="Hansen N."/>
            <person name="Howng B."/>
            <person name="Koo T."/>
            <person name="Lam B."/>
            <person name="Lee J."/>
            <person name="Lenz C."/>
            <person name="Li J."/>
            <person name="Liu A."/>
            <person name="Liu K."/>
            <person name="Liu S."/>
            <person name="Mukharsky N."/>
            <person name="Nguyen M."/>
            <person name="Palm C."/>
            <person name="Pham P."/>
            <person name="Sakano H."/>
            <person name="Schwartz J."/>
            <person name="Southwick A."/>
            <person name="Thaveri A."/>
            <person name="Toriumi M."/>
            <person name="Vaysberg M."/>
            <person name="Yu G."/>
            <person name="Federspiel N.A."/>
            <person name="Theologis A."/>
            <person name="Ecker J.R."/>
        </authorList>
    </citation>
    <scope>NUCLEOTIDE SEQUENCE</scope>
</reference>
<dbReference type="PRINTS" id="PR00929">
    <property type="entry name" value="ATHOOK"/>
</dbReference>
<feature type="region of interest" description="Disordered" evidence="4">
    <location>
        <begin position="342"/>
        <end position="402"/>
    </location>
</feature>
<feature type="transmembrane region" description="Helical" evidence="5">
    <location>
        <begin position="66"/>
        <end position="87"/>
    </location>
</feature>
<dbReference type="ExpressionAtlas" id="Q9LP61">
    <property type="expression patterns" value="baseline and differential"/>
</dbReference>
<dbReference type="PANTHER" id="PTHR11467">
    <property type="entry name" value="HISTONE H1"/>
    <property type="match status" value="1"/>
</dbReference>
<dbReference type="PANTHER" id="PTHR11467:SF174">
    <property type="entry name" value="H15 DOMAIN-CONTAINING PROTEIN"/>
    <property type="match status" value="1"/>
</dbReference>
<evidence type="ECO:0000256" key="3">
    <source>
        <dbReference type="ARBA" id="ARBA00023242"/>
    </source>
</evidence>
<dbReference type="GO" id="GO:0006334">
    <property type="term" value="P:nucleosome assembly"/>
    <property type="evidence" value="ECO:0007669"/>
    <property type="project" value="InterPro"/>
</dbReference>
<feature type="compositionally biased region" description="Low complexity" evidence="4">
    <location>
        <begin position="342"/>
        <end position="354"/>
    </location>
</feature>
<dbReference type="SMART" id="SM00384">
    <property type="entry name" value="AT_hook"/>
    <property type="match status" value="6"/>
</dbReference>